<keyword evidence="8 11" id="KW-0496">Mitochondrion</keyword>
<dbReference type="AlphaFoldDB" id="C9V3L2"/>
<evidence type="ECO:0000256" key="1">
    <source>
        <dbReference type="ARBA" id="ARBA00004141"/>
    </source>
</evidence>
<dbReference type="CTD" id="4514"/>
<feature type="transmembrane region" description="Helical" evidence="9">
    <location>
        <begin position="79"/>
        <end position="101"/>
    </location>
</feature>
<dbReference type="Gene3D" id="1.10.287.70">
    <property type="match status" value="1"/>
</dbReference>
<dbReference type="PROSITE" id="PS50253">
    <property type="entry name" value="COX3"/>
    <property type="match status" value="1"/>
</dbReference>
<proteinExistence type="inferred from homology"/>
<dbReference type="SUPFAM" id="SSF81452">
    <property type="entry name" value="Cytochrome c oxidase subunit III-like"/>
    <property type="match status" value="1"/>
</dbReference>
<accession>C9V3L2</accession>
<sequence>MTRHGYHMVQLSPWPLVASVGAFAGVVGMVNWFHGKGVFVMTVGTVLLAWTMVGWWWDVVVEATFLGRHTSLVYRGLRVGVLCFIMSEVFFFFTFFWSYIYYSKVMGHMWPPEGIIPLYPYGVPLLNTVILVGSGFTVTWSQRCLSSGDREQALVGLFLTVGLGVFFTYVQACEFFATSFTIADTVYGSVFFIMTGFHGIHVIVGTVFLTVCWLRMWRNHFAPSHHFGFTSASWYWHFVDVVWIFLFILVYCMSWHRYVKMMSYY</sequence>
<evidence type="ECO:0000256" key="2">
    <source>
        <dbReference type="ARBA" id="ARBA00010581"/>
    </source>
</evidence>
<name>C9V3L2_9BIVA</name>
<dbReference type="PANTHER" id="PTHR11403">
    <property type="entry name" value="CYTOCHROME C OXIDASE SUBUNIT III"/>
    <property type="match status" value="1"/>
</dbReference>
<evidence type="ECO:0000256" key="9">
    <source>
        <dbReference type="SAM" id="Phobius"/>
    </source>
</evidence>
<feature type="transmembrane region" description="Helical" evidence="9">
    <location>
        <begin position="190"/>
        <end position="214"/>
    </location>
</feature>
<dbReference type="GO" id="GO:0005739">
    <property type="term" value="C:mitochondrion"/>
    <property type="evidence" value="ECO:0007669"/>
    <property type="project" value="TreeGrafter"/>
</dbReference>
<keyword evidence="4 8" id="KW-0812">Transmembrane</keyword>
<feature type="transmembrane region" description="Helical" evidence="9">
    <location>
        <begin position="234"/>
        <end position="256"/>
    </location>
</feature>
<dbReference type="InterPro" id="IPR035973">
    <property type="entry name" value="Cyt_c_oxidase_su3-like_sf"/>
</dbReference>
<protein>
    <recommendedName>
        <fullName evidence="3 8">Cytochrome c oxidase subunit 3</fullName>
    </recommendedName>
</protein>
<dbReference type="InterPro" id="IPR000298">
    <property type="entry name" value="Cyt_c_oxidase-like_su3"/>
</dbReference>
<geneLocation type="mitochondrion" evidence="11"/>
<dbReference type="Gene3D" id="1.20.120.80">
    <property type="entry name" value="Cytochrome c oxidase, subunit III, four-helix bundle"/>
    <property type="match status" value="1"/>
</dbReference>
<keyword evidence="6 9" id="KW-1133">Transmembrane helix</keyword>
<evidence type="ECO:0000256" key="4">
    <source>
        <dbReference type="ARBA" id="ARBA00022692"/>
    </source>
</evidence>
<dbReference type="InterPro" id="IPR024791">
    <property type="entry name" value="Cyt_c/ubiquinol_Oxase_su3"/>
</dbReference>
<dbReference type="InterPro" id="IPR033945">
    <property type="entry name" value="Cyt_c_oxase_su3_dom"/>
</dbReference>
<evidence type="ECO:0000313" key="11">
    <source>
        <dbReference type="EMBL" id="ABJ55667.1"/>
    </source>
</evidence>
<gene>
    <name evidence="11" type="primary">COX3</name>
</gene>
<comment type="similarity">
    <text evidence="2 8">Belongs to the cytochrome c oxidase subunit 3 family.</text>
</comment>
<dbReference type="GO" id="GO:0006123">
    <property type="term" value="P:mitochondrial electron transport, cytochrome c to oxygen"/>
    <property type="evidence" value="ECO:0007669"/>
    <property type="project" value="TreeGrafter"/>
</dbReference>
<organism evidence="11">
    <name type="scientific">Loripes lacteus</name>
    <dbReference type="NCBI Taxonomy" id="406538"/>
    <lineage>
        <taxon>Eukaryota</taxon>
        <taxon>Metazoa</taxon>
        <taxon>Spiralia</taxon>
        <taxon>Lophotrochozoa</taxon>
        <taxon>Mollusca</taxon>
        <taxon>Bivalvia</taxon>
        <taxon>Autobranchia</taxon>
        <taxon>Heteroconchia</taxon>
        <taxon>Euheterodonta</taxon>
        <taxon>Imparidentia</taxon>
        <taxon>Lucinida</taxon>
        <taxon>Lucinoidea</taxon>
        <taxon>Lucinidae</taxon>
        <taxon>Loripes</taxon>
    </lineage>
</organism>
<feature type="domain" description="Heme-copper oxidase subunit III family profile" evidence="10">
    <location>
        <begin position="2"/>
        <end position="255"/>
    </location>
</feature>
<evidence type="ECO:0000256" key="5">
    <source>
        <dbReference type="ARBA" id="ARBA00022967"/>
    </source>
</evidence>
<reference evidence="11" key="1">
    <citation type="submission" date="2006-10" db="EMBL/GenBank/DDBJ databases">
        <title>The complete sequences and gene organization of the mitochondrial genomes of the heterodont bivalves Loripes lacteus and Lucinella divaricata.</title>
        <authorList>
            <person name="Dreyer H."/>
            <person name="Steiner G."/>
            <person name="Satler M."/>
        </authorList>
    </citation>
    <scope>NUCLEOTIDE SEQUENCE</scope>
</reference>
<comment type="subcellular location">
    <subcellularLocation>
        <location evidence="1">Membrane</location>
        <topology evidence="1">Multi-pass membrane protein</topology>
    </subcellularLocation>
</comment>
<dbReference type="PANTHER" id="PTHR11403:SF7">
    <property type="entry name" value="CYTOCHROME C OXIDASE SUBUNIT 3"/>
    <property type="match status" value="1"/>
</dbReference>
<feature type="transmembrane region" description="Helical" evidence="9">
    <location>
        <begin position="39"/>
        <end position="58"/>
    </location>
</feature>
<keyword evidence="7 9" id="KW-0472">Membrane</keyword>
<evidence type="ECO:0000256" key="8">
    <source>
        <dbReference type="RuleBase" id="RU003375"/>
    </source>
</evidence>
<evidence type="ECO:0000256" key="3">
    <source>
        <dbReference type="ARBA" id="ARBA00015944"/>
    </source>
</evidence>
<dbReference type="InterPro" id="IPR013833">
    <property type="entry name" value="Cyt_c_oxidase_su3_a-hlx"/>
</dbReference>
<keyword evidence="5" id="KW-1278">Translocase</keyword>
<dbReference type="GO" id="GO:0004129">
    <property type="term" value="F:cytochrome-c oxidase activity"/>
    <property type="evidence" value="ECO:0007669"/>
    <property type="project" value="InterPro"/>
</dbReference>
<dbReference type="Pfam" id="PF00510">
    <property type="entry name" value="COX3"/>
    <property type="match status" value="1"/>
</dbReference>
<comment type="function">
    <text evidence="8">Component of the cytochrome c oxidase, the last enzyme in the mitochondrial electron transport chain which drives oxidative phosphorylation. The respiratory chain contains 3 multisubunit complexes succinate dehydrogenase (complex II, CII), ubiquinol-cytochrome c oxidoreductase (cytochrome b-c1 complex, complex III, CIII) and cytochrome c oxidase (complex IV, CIV), that cooperate to transfer electrons derived from NADH and succinate to molecular oxygen, creating an electrochemical gradient over the inner membrane that drives transmembrane transport and the ATP synthase. Cytochrome c oxidase is the component of the respiratory chain that catalyzes the reduction of oxygen to water. Electrons originating from reduced cytochrome c in the intermembrane space (IMS) are transferred via the dinuclear copper A center (CU(A)) of subunit 2 and heme A of subunit 1 to the active site in subunit 1, a binuclear center (BNC) formed by heme A3 and copper B (CU(B)). The BNC reduces molecular oxygen to 2 water molecules using 4 electrons from cytochrome c in the IMS and 4 protons from the mitochondrial matrix.</text>
</comment>
<dbReference type="GeneID" id="8457700"/>
<feature type="transmembrane region" description="Helical" evidence="9">
    <location>
        <begin position="153"/>
        <end position="170"/>
    </location>
</feature>
<feature type="transmembrane region" description="Helical" evidence="9">
    <location>
        <begin position="12"/>
        <end position="33"/>
    </location>
</feature>
<dbReference type="EMBL" id="EF043341">
    <property type="protein sequence ID" value="ABJ55667.1"/>
    <property type="molecule type" value="Genomic_DNA"/>
</dbReference>
<dbReference type="RefSeq" id="YP_003208142.1">
    <property type="nucleotide sequence ID" value="NC_013271.1"/>
</dbReference>
<evidence type="ECO:0000259" key="10">
    <source>
        <dbReference type="PROSITE" id="PS50253"/>
    </source>
</evidence>
<evidence type="ECO:0000256" key="6">
    <source>
        <dbReference type="ARBA" id="ARBA00022989"/>
    </source>
</evidence>
<dbReference type="GO" id="GO:0016020">
    <property type="term" value="C:membrane"/>
    <property type="evidence" value="ECO:0007669"/>
    <property type="project" value="UniProtKB-SubCell"/>
</dbReference>
<feature type="transmembrane region" description="Helical" evidence="9">
    <location>
        <begin position="121"/>
        <end position="141"/>
    </location>
</feature>
<dbReference type="CDD" id="cd01665">
    <property type="entry name" value="Cyt_c_Oxidase_III"/>
    <property type="match status" value="1"/>
</dbReference>
<evidence type="ECO:0000256" key="7">
    <source>
        <dbReference type="ARBA" id="ARBA00023136"/>
    </source>
</evidence>